<dbReference type="GO" id="GO:0009626">
    <property type="term" value="P:plant-type hypersensitive response"/>
    <property type="evidence" value="ECO:0007669"/>
    <property type="project" value="UniProtKB-ARBA"/>
</dbReference>
<evidence type="ECO:0000313" key="12">
    <source>
        <dbReference type="Proteomes" id="UP000604825"/>
    </source>
</evidence>
<keyword evidence="6" id="KW-0175">Coiled coil</keyword>
<feature type="domain" description="NB-ARC" evidence="7">
    <location>
        <begin position="185"/>
        <end position="262"/>
    </location>
</feature>
<dbReference type="OrthoDB" id="605907at2759"/>
<keyword evidence="3" id="KW-0677">Repeat</keyword>
<reference evidence="11" key="1">
    <citation type="submission" date="2020-10" db="EMBL/GenBank/DDBJ databases">
        <authorList>
            <person name="Han B."/>
            <person name="Lu T."/>
            <person name="Zhao Q."/>
            <person name="Huang X."/>
            <person name="Zhao Y."/>
        </authorList>
    </citation>
    <scope>NUCLEOTIDE SEQUENCE</scope>
</reference>
<evidence type="ECO:0000256" key="6">
    <source>
        <dbReference type="ARBA" id="ARBA00023054"/>
    </source>
</evidence>
<dbReference type="CDD" id="cd14798">
    <property type="entry name" value="RX-CC_like"/>
    <property type="match status" value="1"/>
</dbReference>
<dbReference type="Gene3D" id="1.10.10.10">
    <property type="entry name" value="Winged helix-like DNA-binding domain superfamily/Winged helix DNA-binding domain"/>
    <property type="match status" value="1"/>
</dbReference>
<feature type="domain" description="Disease resistance N-terminal" evidence="8">
    <location>
        <begin position="12"/>
        <end position="94"/>
    </location>
</feature>
<dbReference type="Pfam" id="PF23598">
    <property type="entry name" value="LRR_14"/>
    <property type="match status" value="1"/>
</dbReference>
<keyword evidence="12" id="KW-1185">Reference proteome</keyword>
<dbReference type="GO" id="GO:0002758">
    <property type="term" value="P:innate immune response-activating signaling pathway"/>
    <property type="evidence" value="ECO:0007669"/>
    <property type="project" value="UniProtKB-ARBA"/>
</dbReference>
<dbReference type="SUPFAM" id="SSF52047">
    <property type="entry name" value="RNI-like"/>
    <property type="match status" value="1"/>
</dbReference>
<evidence type="ECO:0000256" key="1">
    <source>
        <dbReference type="ARBA" id="ARBA00008894"/>
    </source>
</evidence>
<dbReference type="InterPro" id="IPR044974">
    <property type="entry name" value="Disease_R_plants"/>
</dbReference>
<accession>A0A811MLD4</accession>
<dbReference type="SUPFAM" id="SSF52540">
    <property type="entry name" value="P-loop containing nucleoside triphosphate hydrolases"/>
    <property type="match status" value="1"/>
</dbReference>
<dbReference type="InterPro" id="IPR058922">
    <property type="entry name" value="WHD_DRP"/>
</dbReference>
<evidence type="ECO:0000256" key="5">
    <source>
        <dbReference type="ARBA" id="ARBA00022821"/>
    </source>
</evidence>
<dbReference type="AlphaFoldDB" id="A0A811MLD4"/>
<comment type="caution">
    <text evidence="11">The sequence shown here is derived from an EMBL/GenBank/DDBJ whole genome shotgun (WGS) entry which is preliminary data.</text>
</comment>
<dbReference type="FunFam" id="1.10.10.10:FF:000322">
    <property type="entry name" value="Probable disease resistance protein At1g63360"/>
    <property type="match status" value="1"/>
</dbReference>
<dbReference type="InterPro" id="IPR038005">
    <property type="entry name" value="RX-like_CC"/>
</dbReference>
<keyword evidence="4" id="KW-0547">Nucleotide-binding</keyword>
<dbReference type="Pfam" id="PF18052">
    <property type="entry name" value="Rx_N"/>
    <property type="match status" value="1"/>
</dbReference>
<proteinExistence type="inferred from homology"/>
<dbReference type="InterPro" id="IPR002182">
    <property type="entry name" value="NB-ARC"/>
</dbReference>
<keyword evidence="2" id="KW-0433">Leucine-rich repeat</keyword>
<dbReference type="Gene3D" id="3.40.50.300">
    <property type="entry name" value="P-loop containing nucleotide triphosphate hydrolases"/>
    <property type="match status" value="1"/>
</dbReference>
<dbReference type="Pfam" id="PF00931">
    <property type="entry name" value="NB-ARC"/>
    <property type="match status" value="1"/>
</dbReference>
<dbReference type="PANTHER" id="PTHR23155:SF1205">
    <property type="entry name" value="DISEASE RESISTANCE PROTEIN RPM1"/>
    <property type="match status" value="1"/>
</dbReference>
<dbReference type="PANTHER" id="PTHR23155">
    <property type="entry name" value="DISEASE RESISTANCE PROTEIN RP"/>
    <property type="match status" value="1"/>
</dbReference>
<feature type="domain" description="Disease resistance protein winged helix" evidence="9">
    <location>
        <begin position="363"/>
        <end position="434"/>
    </location>
</feature>
<protein>
    <submittedName>
        <fullName evidence="11">Uncharacterized protein</fullName>
    </submittedName>
</protein>
<dbReference type="InterPro" id="IPR036388">
    <property type="entry name" value="WH-like_DNA-bd_sf"/>
</dbReference>
<keyword evidence="5" id="KW-0611">Plant defense</keyword>
<name>A0A811MLD4_9POAL</name>
<evidence type="ECO:0000259" key="9">
    <source>
        <dbReference type="Pfam" id="PF23559"/>
    </source>
</evidence>
<evidence type="ECO:0000256" key="2">
    <source>
        <dbReference type="ARBA" id="ARBA00022614"/>
    </source>
</evidence>
<dbReference type="Proteomes" id="UP000604825">
    <property type="component" value="Unassembled WGS sequence"/>
</dbReference>
<gene>
    <name evidence="11" type="ORF">NCGR_LOCUS7528</name>
</gene>
<organism evidence="11 12">
    <name type="scientific">Miscanthus lutarioriparius</name>
    <dbReference type="NCBI Taxonomy" id="422564"/>
    <lineage>
        <taxon>Eukaryota</taxon>
        <taxon>Viridiplantae</taxon>
        <taxon>Streptophyta</taxon>
        <taxon>Embryophyta</taxon>
        <taxon>Tracheophyta</taxon>
        <taxon>Spermatophyta</taxon>
        <taxon>Magnoliopsida</taxon>
        <taxon>Liliopsida</taxon>
        <taxon>Poales</taxon>
        <taxon>Poaceae</taxon>
        <taxon>PACMAD clade</taxon>
        <taxon>Panicoideae</taxon>
        <taxon>Andropogonodae</taxon>
        <taxon>Andropogoneae</taxon>
        <taxon>Saccharinae</taxon>
        <taxon>Miscanthus</taxon>
    </lineage>
</organism>
<dbReference type="InterPro" id="IPR041118">
    <property type="entry name" value="Rx_N"/>
</dbReference>
<comment type="similarity">
    <text evidence="1">Belongs to the disease resistance NB-LRR family.</text>
</comment>
<feature type="domain" description="Disease resistance R13L4/SHOC-2-like LRR" evidence="10">
    <location>
        <begin position="566"/>
        <end position="807"/>
    </location>
</feature>
<dbReference type="GO" id="GO:0043531">
    <property type="term" value="F:ADP binding"/>
    <property type="evidence" value="ECO:0007669"/>
    <property type="project" value="InterPro"/>
</dbReference>
<dbReference type="Gene3D" id="1.20.5.4130">
    <property type="match status" value="1"/>
</dbReference>
<dbReference type="GO" id="GO:0042742">
    <property type="term" value="P:defense response to bacterium"/>
    <property type="evidence" value="ECO:0007669"/>
    <property type="project" value="UniProtKB-ARBA"/>
</dbReference>
<evidence type="ECO:0000259" key="8">
    <source>
        <dbReference type="Pfam" id="PF18052"/>
    </source>
</evidence>
<evidence type="ECO:0000256" key="3">
    <source>
        <dbReference type="ARBA" id="ARBA00022737"/>
    </source>
</evidence>
<dbReference type="Gene3D" id="3.80.10.10">
    <property type="entry name" value="Ribonuclease Inhibitor"/>
    <property type="match status" value="1"/>
</dbReference>
<evidence type="ECO:0000259" key="7">
    <source>
        <dbReference type="Pfam" id="PF00931"/>
    </source>
</evidence>
<evidence type="ECO:0000313" key="11">
    <source>
        <dbReference type="EMBL" id="CAD6211566.1"/>
    </source>
</evidence>
<dbReference type="EMBL" id="CAJGYO010000002">
    <property type="protein sequence ID" value="CAD6211566.1"/>
    <property type="molecule type" value="Genomic_DNA"/>
</dbReference>
<sequence length="812" mass="91285">METIVVTAAEGAVKTLLGKLGSVLAQQNQLVGGVRGELQYIKDELESMNAFLQNLATANSHGVQVKIWMKQVREMAYDAEDCVDEFQHHFGGSRGDGIMGFLRRMKHLLSTLNARHRIVMQVQELKNRAQDVSDRYARYSGANAIVAASGLQGSAISTSNCLALDPRQAIGFIQEGLLVGIDKRRNRLLKYIMEDYGKQLRVISIFDFGGLGKTTIAKAICDSPHSKSGQFQCQAFVTVSQKFDLKAILRDILGQLIPHGSNQHVNSYILDIQDEQLKIEAKELFFRRLFGQVDVCPQNLQKVSEDILKKCGGMPRAINSITGILASREVKSFVDWQTLHNSLGSELDNASTMEKTCFLYFSIFREDYKIRRKNVIQRWVAEGFVSEKRGLSAEQVAESYFAEFINRSIIQPIDISDSGKVKTCRIHDVMLEVIVGLSVEQNFVSLMGDQYVRTSHDKVRRVSLHGSGSYNLSTSLELSHVRSLSSFGDMPGVVCFNKARFLRVVDLENCEFLRNHHLKQICALFQLKFLSLRNGHNINRLPRNIRNLKSLETLDLRGTCVDELPGSLTELKHLSLGLIEISDDTSWRIQEIGCLVQLKKLRIRSRNGLNKENWESLLAVIEKLSRSLVSLSIETDGRTFCLPLDFSSSPPLLLQSLLLYEKLEALPSLVASLDNLVKLTLGGTQLKDDDIQVLQKLPRLFSLRLWFAFATKHFVVGCSGFPNLQLLAIQGWDGPLEMTLEEGSMQKLHKLVLLVAYRSSTLKSVKGVRYLQSLQTVEIRGKSTEPMEALLQELRAEASHLPHHPTVIFKKV</sequence>
<dbReference type="Pfam" id="PF23559">
    <property type="entry name" value="WHD_DRP"/>
    <property type="match status" value="1"/>
</dbReference>
<evidence type="ECO:0000256" key="4">
    <source>
        <dbReference type="ARBA" id="ARBA00022741"/>
    </source>
</evidence>
<dbReference type="InterPro" id="IPR032675">
    <property type="entry name" value="LRR_dom_sf"/>
</dbReference>
<dbReference type="InterPro" id="IPR027417">
    <property type="entry name" value="P-loop_NTPase"/>
</dbReference>
<evidence type="ECO:0000259" key="10">
    <source>
        <dbReference type="Pfam" id="PF23598"/>
    </source>
</evidence>
<dbReference type="InterPro" id="IPR055414">
    <property type="entry name" value="LRR_R13L4/SHOC2-like"/>
</dbReference>